<dbReference type="InterPro" id="IPR024775">
    <property type="entry name" value="DinB-like"/>
</dbReference>
<comment type="caution">
    <text evidence="2">The sequence shown here is derived from an EMBL/GenBank/DDBJ whole genome shotgun (WGS) entry which is preliminary data.</text>
</comment>
<proteinExistence type="predicted"/>
<dbReference type="AlphaFoldDB" id="A0A923HE55"/>
<reference evidence="2" key="1">
    <citation type="submission" date="2020-08" db="EMBL/GenBank/DDBJ databases">
        <title>Hyunsoonleella sp. strain SJ7 genome sequencing and assembly.</title>
        <authorList>
            <person name="Kim I."/>
        </authorList>
    </citation>
    <scope>NUCLEOTIDE SEQUENCE</scope>
    <source>
        <strain evidence="2">SJ7</strain>
    </source>
</reference>
<dbReference type="RefSeq" id="WP_186557833.1">
    <property type="nucleotide sequence ID" value="NZ_JACNMF010000001.1"/>
</dbReference>
<name>A0A923HE55_9FLAO</name>
<evidence type="ECO:0000313" key="2">
    <source>
        <dbReference type="EMBL" id="MBC3756812.1"/>
    </source>
</evidence>
<keyword evidence="3" id="KW-1185">Reference proteome</keyword>
<dbReference type="InterPro" id="IPR034660">
    <property type="entry name" value="DinB/YfiT-like"/>
</dbReference>
<dbReference type="Proteomes" id="UP000656244">
    <property type="component" value="Unassembled WGS sequence"/>
</dbReference>
<organism evidence="2 3">
    <name type="scientific">Hyunsoonleella aquatilis</name>
    <dbReference type="NCBI Taxonomy" id="2762758"/>
    <lineage>
        <taxon>Bacteria</taxon>
        <taxon>Pseudomonadati</taxon>
        <taxon>Bacteroidota</taxon>
        <taxon>Flavobacteriia</taxon>
        <taxon>Flavobacteriales</taxon>
        <taxon>Flavobacteriaceae</taxon>
    </lineage>
</organism>
<feature type="domain" description="DinB-like" evidence="1">
    <location>
        <begin position="10"/>
        <end position="144"/>
    </location>
</feature>
<dbReference type="Gene3D" id="1.20.120.450">
    <property type="entry name" value="dinb family like domain"/>
    <property type="match status" value="1"/>
</dbReference>
<dbReference type="EMBL" id="JACNMF010000001">
    <property type="protein sequence ID" value="MBC3756812.1"/>
    <property type="molecule type" value="Genomic_DNA"/>
</dbReference>
<dbReference type="Pfam" id="PF12867">
    <property type="entry name" value="DinB_2"/>
    <property type="match status" value="1"/>
</dbReference>
<evidence type="ECO:0000313" key="3">
    <source>
        <dbReference type="Proteomes" id="UP000656244"/>
    </source>
</evidence>
<accession>A0A923HE55</accession>
<sequence>MEFTFQVLNNTRGIFKKIIENNSLEDLNKVPKGFNNNIIWNIAHAVVSEQLLAYKLSGLESSLSDEMINKYRKDSKPNGDVSQVEVDEIKGLLHSNLEKTQEDYYNDVFQDYNAYTVSTTGNTLNNIDEALQFIAIHEGLHYGYVLALLKALKG</sequence>
<dbReference type="SUPFAM" id="SSF109854">
    <property type="entry name" value="DinB/YfiT-like putative metalloenzymes"/>
    <property type="match status" value="1"/>
</dbReference>
<gene>
    <name evidence="2" type="ORF">H7U19_00235</name>
</gene>
<evidence type="ECO:0000259" key="1">
    <source>
        <dbReference type="Pfam" id="PF12867"/>
    </source>
</evidence>
<protein>
    <submittedName>
        <fullName evidence="2">DinB family protein</fullName>
    </submittedName>
</protein>